<evidence type="ECO:0000256" key="2">
    <source>
        <dbReference type="ARBA" id="ARBA00022448"/>
    </source>
</evidence>
<dbReference type="EMBL" id="JANCLT010000001">
    <property type="protein sequence ID" value="MCP8966977.1"/>
    <property type="molecule type" value="Genomic_DNA"/>
</dbReference>
<dbReference type="PANTHER" id="PTHR28259:SF16">
    <property type="entry name" value="FLUORIDE-SPECIFIC ION CHANNEL FLUC 2"/>
    <property type="match status" value="1"/>
</dbReference>
<dbReference type="HAMAP" id="MF_00454">
    <property type="entry name" value="FluC"/>
    <property type="match status" value="1"/>
</dbReference>
<evidence type="ECO:0000256" key="13">
    <source>
        <dbReference type="ARBA" id="ARBA00049940"/>
    </source>
</evidence>
<comment type="subcellular location">
    <subcellularLocation>
        <location evidence="1 14">Cell membrane</location>
        <topology evidence="1 14">Multi-pass membrane protein</topology>
    </subcellularLocation>
</comment>
<keyword evidence="9 14" id="KW-0472">Membrane</keyword>
<evidence type="ECO:0000256" key="12">
    <source>
        <dbReference type="ARBA" id="ARBA00035585"/>
    </source>
</evidence>
<feature type="binding site" evidence="14">
    <location>
        <position position="69"/>
    </location>
    <ligand>
        <name>Na(+)</name>
        <dbReference type="ChEBI" id="CHEBI:29101"/>
        <note>structural</note>
    </ligand>
</feature>
<keyword evidence="5 14" id="KW-0479">Metal-binding</keyword>
<dbReference type="NCBIfam" id="TIGR00494">
    <property type="entry name" value="crcB"/>
    <property type="match status" value="1"/>
</dbReference>
<dbReference type="GO" id="GO:0005886">
    <property type="term" value="C:plasma membrane"/>
    <property type="evidence" value="ECO:0007669"/>
    <property type="project" value="UniProtKB-SubCell"/>
</dbReference>
<dbReference type="NCBIfam" id="NF010801">
    <property type="entry name" value="PRK14205.1"/>
    <property type="match status" value="1"/>
</dbReference>
<organism evidence="15 16">
    <name type="scientific">Ectobacillus ponti</name>
    <dbReference type="NCBI Taxonomy" id="2961894"/>
    <lineage>
        <taxon>Bacteria</taxon>
        <taxon>Bacillati</taxon>
        <taxon>Bacillota</taxon>
        <taxon>Bacilli</taxon>
        <taxon>Bacillales</taxon>
        <taxon>Bacillaceae</taxon>
        <taxon>Ectobacillus</taxon>
    </lineage>
</organism>
<protein>
    <recommendedName>
        <fullName evidence="14">Fluoride-specific ion channel FluC</fullName>
    </recommendedName>
</protein>
<keyword evidence="7 14" id="KW-0915">Sodium</keyword>
<keyword evidence="10 14" id="KW-0407">Ion channel</keyword>
<evidence type="ECO:0000256" key="6">
    <source>
        <dbReference type="ARBA" id="ARBA00022989"/>
    </source>
</evidence>
<evidence type="ECO:0000313" key="15">
    <source>
        <dbReference type="EMBL" id="MCP8966977.1"/>
    </source>
</evidence>
<keyword evidence="3 14" id="KW-1003">Cell membrane</keyword>
<comment type="function">
    <text evidence="13 14">Fluoride-specific ion channel. Important for reducing fluoride concentration in the cell, thus reducing its toxicity.</text>
</comment>
<evidence type="ECO:0000256" key="8">
    <source>
        <dbReference type="ARBA" id="ARBA00023065"/>
    </source>
</evidence>
<dbReference type="AlphaFoldDB" id="A0AA41X1P7"/>
<keyword evidence="8 14" id="KW-0406">Ion transport</keyword>
<comment type="activity regulation">
    <text evidence="14">Na(+) is not transported, but it plays an essential structural role and its presence is essential for fluoride channel function.</text>
</comment>
<feature type="transmembrane region" description="Helical" evidence="14">
    <location>
        <begin position="6"/>
        <end position="24"/>
    </location>
</feature>
<dbReference type="GO" id="GO:0062054">
    <property type="term" value="F:fluoride channel activity"/>
    <property type="evidence" value="ECO:0007669"/>
    <property type="project" value="UniProtKB-UniRule"/>
</dbReference>
<keyword evidence="6 14" id="KW-1133">Transmembrane helix</keyword>
<evidence type="ECO:0000256" key="4">
    <source>
        <dbReference type="ARBA" id="ARBA00022692"/>
    </source>
</evidence>
<evidence type="ECO:0000256" key="14">
    <source>
        <dbReference type="HAMAP-Rule" id="MF_00454"/>
    </source>
</evidence>
<gene>
    <name evidence="14 15" type="primary">crcB</name>
    <name evidence="14" type="synonym">fluC</name>
    <name evidence="15" type="ORF">NK662_00305</name>
</gene>
<proteinExistence type="inferred from homology"/>
<reference evidence="15" key="1">
    <citation type="submission" date="2022-07" db="EMBL/GenBank/DDBJ databases">
        <authorList>
            <person name="Li W.-J."/>
            <person name="Deng Q.-Q."/>
        </authorList>
    </citation>
    <scope>NUCLEOTIDE SEQUENCE</scope>
    <source>
        <strain evidence="15">SYSU M60031</strain>
    </source>
</reference>
<comment type="similarity">
    <text evidence="11 14">Belongs to the fluoride channel Fluc/FEX (TC 1.A.43) family.</text>
</comment>
<feature type="binding site" evidence="14">
    <location>
        <position position="72"/>
    </location>
    <ligand>
        <name>Na(+)</name>
        <dbReference type="ChEBI" id="CHEBI:29101"/>
        <note>structural</note>
    </ligand>
</feature>
<feature type="transmembrane region" description="Helical" evidence="14">
    <location>
        <begin position="59"/>
        <end position="79"/>
    </location>
</feature>
<dbReference type="InterPro" id="IPR003691">
    <property type="entry name" value="FluC"/>
</dbReference>
<comment type="catalytic activity">
    <reaction evidence="12">
        <text>fluoride(in) = fluoride(out)</text>
        <dbReference type="Rhea" id="RHEA:76159"/>
        <dbReference type="ChEBI" id="CHEBI:17051"/>
    </reaction>
    <physiologicalReaction direction="left-to-right" evidence="12">
        <dbReference type="Rhea" id="RHEA:76160"/>
    </physiologicalReaction>
</comment>
<evidence type="ECO:0000313" key="16">
    <source>
        <dbReference type="Proteomes" id="UP001156102"/>
    </source>
</evidence>
<dbReference type="PANTHER" id="PTHR28259">
    <property type="entry name" value="FLUORIDE EXPORT PROTEIN 1-RELATED"/>
    <property type="match status" value="1"/>
</dbReference>
<accession>A0AA41X1P7</accession>
<dbReference type="Pfam" id="PF02537">
    <property type="entry name" value="CRCB"/>
    <property type="match status" value="1"/>
</dbReference>
<dbReference type="GO" id="GO:0140114">
    <property type="term" value="P:cellular detoxification of fluoride"/>
    <property type="evidence" value="ECO:0007669"/>
    <property type="project" value="UniProtKB-UniRule"/>
</dbReference>
<evidence type="ECO:0000256" key="10">
    <source>
        <dbReference type="ARBA" id="ARBA00023303"/>
    </source>
</evidence>
<comment type="caution">
    <text evidence="15">The sequence shown here is derived from an EMBL/GenBank/DDBJ whole genome shotgun (WGS) entry which is preliminary data.</text>
</comment>
<keyword evidence="16" id="KW-1185">Reference proteome</keyword>
<evidence type="ECO:0000256" key="11">
    <source>
        <dbReference type="ARBA" id="ARBA00035120"/>
    </source>
</evidence>
<evidence type="ECO:0000256" key="5">
    <source>
        <dbReference type="ARBA" id="ARBA00022723"/>
    </source>
</evidence>
<dbReference type="RefSeq" id="WP_254756197.1">
    <property type="nucleotide sequence ID" value="NZ_JANCLT010000001.1"/>
</dbReference>
<keyword evidence="4 14" id="KW-0812">Transmembrane</keyword>
<dbReference type="Proteomes" id="UP001156102">
    <property type="component" value="Unassembled WGS sequence"/>
</dbReference>
<sequence>MTALLVAAGGFCGAIVRFWISSVWKARYRGSFPFATLFINVTGAFLLGLLWGARAGEEVLLLCGTGFMGAYTTFSTMKLETVQLLQQKRLLSFGLYLLVTYCLGIALAFLGYETGALL</sequence>
<evidence type="ECO:0000256" key="3">
    <source>
        <dbReference type="ARBA" id="ARBA00022475"/>
    </source>
</evidence>
<feature type="transmembrane region" description="Helical" evidence="14">
    <location>
        <begin position="91"/>
        <end position="112"/>
    </location>
</feature>
<evidence type="ECO:0000256" key="9">
    <source>
        <dbReference type="ARBA" id="ARBA00023136"/>
    </source>
</evidence>
<evidence type="ECO:0000256" key="7">
    <source>
        <dbReference type="ARBA" id="ARBA00023053"/>
    </source>
</evidence>
<keyword evidence="2 14" id="KW-0813">Transport</keyword>
<feature type="transmembrane region" description="Helical" evidence="14">
    <location>
        <begin position="31"/>
        <end position="53"/>
    </location>
</feature>
<name>A0AA41X1P7_9BACI</name>
<evidence type="ECO:0000256" key="1">
    <source>
        <dbReference type="ARBA" id="ARBA00004651"/>
    </source>
</evidence>
<dbReference type="GO" id="GO:0046872">
    <property type="term" value="F:metal ion binding"/>
    <property type="evidence" value="ECO:0007669"/>
    <property type="project" value="UniProtKB-KW"/>
</dbReference>